<keyword evidence="3" id="KW-0963">Cytoplasm</keyword>
<keyword evidence="5" id="KW-0221">Differentiation</keyword>
<dbReference type="FunFam" id="2.30.42.10:FF:000010">
    <property type="entry name" value="Neurabin-1 isoform 1"/>
    <property type="match status" value="1"/>
</dbReference>
<feature type="region of interest" description="Disordered" evidence="12">
    <location>
        <begin position="32"/>
        <end position="98"/>
    </location>
</feature>
<feature type="compositionally biased region" description="Basic and acidic residues" evidence="12">
    <location>
        <begin position="517"/>
        <end position="581"/>
    </location>
</feature>
<reference evidence="14" key="1">
    <citation type="submission" date="2025-08" db="UniProtKB">
        <authorList>
            <consortium name="Ensembl"/>
        </authorList>
    </citation>
    <scope>IDENTIFICATION</scope>
</reference>
<organism evidence="14 15">
    <name type="scientific">Eptatretus burgeri</name>
    <name type="common">Inshore hagfish</name>
    <dbReference type="NCBI Taxonomy" id="7764"/>
    <lineage>
        <taxon>Eukaryota</taxon>
        <taxon>Metazoa</taxon>
        <taxon>Chordata</taxon>
        <taxon>Craniata</taxon>
        <taxon>Vertebrata</taxon>
        <taxon>Cyclostomata</taxon>
        <taxon>Myxini</taxon>
        <taxon>Myxiniformes</taxon>
        <taxon>Myxinidae</taxon>
        <taxon>Eptatretinae</taxon>
        <taxon>Eptatretus</taxon>
    </lineage>
</organism>
<keyword evidence="10" id="KW-0206">Cytoskeleton</keyword>
<evidence type="ECO:0000256" key="4">
    <source>
        <dbReference type="ARBA" id="ARBA00022553"/>
    </source>
</evidence>
<dbReference type="GO" id="GO:0005737">
    <property type="term" value="C:cytoplasm"/>
    <property type="evidence" value="ECO:0007669"/>
    <property type="project" value="TreeGrafter"/>
</dbReference>
<evidence type="ECO:0000256" key="9">
    <source>
        <dbReference type="ARBA" id="ARBA00023203"/>
    </source>
</evidence>
<evidence type="ECO:0000256" key="5">
    <source>
        <dbReference type="ARBA" id="ARBA00022782"/>
    </source>
</evidence>
<sequence>MRFKFEHSNTVPPQRPSLEYLKKNWTSANAIMRDPRQHVQPTPSMMDSGSPKQLYLHSNNGVNEESKLSSPRSPGGGRLRLDSGPISSRLSSFLDEDTMEEDLRNTSLRELKQKRPSVESLSFTFSERHSHDHVSPTVSPIQLSSDCTVLSKKNEVVSCSIPDPTSSTSLNQNSIAQINSTTIDDDNNQMTENSLQHQTVKILPSPPLSPNSFHTDSVLKNELSGILKAQIVMIENDSDDDLLEESQKDFVPDLPCTATENENGVLESEAALESDEANETIESQINENDLEHSAEDSDVGQSQTENFTQLGESSEESYEMKDSDSCQWESSYNEIPALEEEDEPKSPGHKIRFSKEPIKVYSTFSNDDYDRRNDSIDPVSASAEYELEKRLEDMDIFPVELDKGEKGLGLNIYGVGSNLDINMEKLAIFIKDVFEGGAAHIDGRIKKDDQVVEVDEINMVGVSQSFAASVLRNTNNVVRFLIGRERPSEEPSKPDFNPEEEEKRKRQLKLIQMKARQKQEGSMKSEWEDPSSENHEVSLIPEMKDQSTEHQEPLLRSELKDPSQEQEDISEKLNEKNEAEEQVNKWEAEFGNAGNLDTMERLHHADLHHSYILHNHLNCKLLIPQTSRRGFGQCAGT</sequence>
<evidence type="ECO:0000256" key="7">
    <source>
        <dbReference type="ARBA" id="ARBA00023018"/>
    </source>
</evidence>
<accession>A0A8C4Q2T1</accession>
<feature type="domain" description="PDZ" evidence="13">
    <location>
        <begin position="398"/>
        <end position="486"/>
    </location>
</feature>
<dbReference type="PROSITE" id="PS50106">
    <property type="entry name" value="PDZ"/>
    <property type="match status" value="1"/>
</dbReference>
<evidence type="ECO:0000256" key="8">
    <source>
        <dbReference type="ARBA" id="ARBA00023054"/>
    </source>
</evidence>
<evidence type="ECO:0000256" key="10">
    <source>
        <dbReference type="ARBA" id="ARBA00023212"/>
    </source>
</evidence>
<dbReference type="InterPro" id="IPR043446">
    <property type="entry name" value="Neurabin-like"/>
</dbReference>
<keyword evidence="9" id="KW-0009">Actin-binding</keyword>
<dbReference type="InterPro" id="IPR001478">
    <property type="entry name" value="PDZ"/>
</dbReference>
<evidence type="ECO:0000313" key="15">
    <source>
        <dbReference type="Proteomes" id="UP000694388"/>
    </source>
</evidence>
<reference evidence="14" key="2">
    <citation type="submission" date="2025-09" db="UniProtKB">
        <authorList>
            <consortium name="Ensembl"/>
        </authorList>
    </citation>
    <scope>IDENTIFICATION</scope>
</reference>
<dbReference type="PANTHER" id="PTHR16154:SF28">
    <property type="entry name" value="STERILE ALPHA MOTIF DOMAIN-CONTAINING PROTEIN 14"/>
    <property type="match status" value="1"/>
</dbReference>
<dbReference type="Gene3D" id="2.30.42.10">
    <property type="match status" value="1"/>
</dbReference>
<dbReference type="GO" id="GO:0007015">
    <property type="term" value="P:actin filament organization"/>
    <property type="evidence" value="ECO:0007669"/>
    <property type="project" value="TreeGrafter"/>
</dbReference>
<dbReference type="Proteomes" id="UP000694388">
    <property type="component" value="Unplaced"/>
</dbReference>
<dbReference type="GeneTree" id="ENSGT00940000164127"/>
<feature type="region of interest" description="Disordered" evidence="12">
    <location>
        <begin position="291"/>
        <end position="329"/>
    </location>
</feature>
<dbReference type="GO" id="GO:0014069">
    <property type="term" value="C:postsynaptic density"/>
    <property type="evidence" value="ECO:0007669"/>
    <property type="project" value="TreeGrafter"/>
</dbReference>
<evidence type="ECO:0000256" key="11">
    <source>
        <dbReference type="ARBA" id="ARBA00034103"/>
    </source>
</evidence>
<dbReference type="GO" id="GO:0019722">
    <property type="term" value="P:calcium-mediated signaling"/>
    <property type="evidence" value="ECO:0007669"/>
    <property type="project" value="TreeGrafter"/>
</dbReference>
<evidence type="ECO:0000256" key="3">
    <source>
        <dbReference type="ARBA" id="ARBA00022490"/>
    </source>
</evidence>
<keyword evidence="2" id="KW-0217">Developmental protein</keyword>
<dbReference type="Ensembl" id="ENSEBUT00000009691.1">
    <property type="protein sequence ID" value="ENSEBUP00000009171.1"/>
    <property type="gene ID" value="ENSEBUG00000005911.1"/>
</dbReference>
<dbReference type="AlphaFoldDB" id="A0A8C4Q2T1"/>
<dbReference type="GO" id="GO:0031175">
    <property type="term" value="P:neuron projection development"/>
    <property type="evidence" value="ECO:0007669"/>
    <property type="project" value="TreeGrafter"/>
</dbReference>
<evidence type="ECO:0000313" key="14">
    <source>
        <dbReference type="Ensembl" id="ENSEBUP00000009171.1"/>
    </source>
</evidence>
<keyword evidence="4" id="KW-0597">Phosphoprotein</keyword>
<comment type="subcellular location">
    <subcellularLocation>
        <location evidence="1">Cytoplasm</location>
        <location evidence="1">Cytoskeleton</location>
    </subcellularLocation>
    <subcellularLocation>
        <location evidence="11">Synapse</location>
    </subcellularLocation>
</comment>
<dbReference type="PANTHER" id="PTHR16154">
    <property type="entry name" value="NEURABIN"/>
    <property type="match status" value="1"/>
</dbReference>
<keyword evidence="15" id="KW-1185">Reference proteome</keyword>
<dbReference type="InterPro" id="IPR036034">
    <property type="entry name" value="PDZ_sf"/>
</dbReference>
<dbReference type="GO" id="GO:0015629">
    <property type="term" value="C:actin cytoskeleton"/>
    <property type="evidence" value="ECO:0007669"/>
    <property type="project" value="TreeGrafter"/>
</dbReference>
<feature type="region of interest" description="Disordered" evidence="12">
    <location>
        <begin position="483"/>
        <end position="581"/>
    </location>
</feature>
<evidence type="ECO:0000256" key="1">
    <source>
        <dbReference type="ARBA" id="ARBA00004245"/>
    </source>
</evidence>
<proteinExistence type="predicted"/>
<keyword evidence="7" id="KW-0770">Synapse</keyword>
<feature type="compositionally biased region" description="Polar residues" evidence="12">
    <location>
        <begin position="299"/>
        <end position="312"/>
    </location>
</feature>
<evidence type="ECO:0000256" key="6">
    <source>
        <dbReference type="ARBA" id="ARBA00022902"/>
    </source>
</evidence>
<dbReference type="GO" id="GO:0030425">
    <property type="term" value="C:dendrite"/>
    <property type="evidence" value="ECO:0007669"/>
    <property type="project" value="TreeGrafter"/>
</dbReference>
<dbReference type="SUPFAM" id="SSF50156">
    <property type="entry name" value="PDZ domain-like"/>
    <property type="match status" value="1"/>
</dbReference>
<keyword evidence="6" id="KW-0524">Neurogenesis</keyword>
<evidence type="ECO:0000256" key="2">
    <source>
        <dbReference type="ARBA" id="ARBA00022473"/>
    </source>
</evidence>
<name>A0A8C4Q2T1_EPTBU</name>
<dbReference type="Pfam" id="PF00595">
    <property type="entry name" value="PDZ"/>
    <property type="match status" value="1"/>
</dbReference>
<feature type="compositionally biased region" description="Basic and acidic residues" evidence="12">
    <location>
        <begin position="483"/>
        <end position="493"/>
    </location>
</feature>
<dbReference type="Pfam" id="PF17817">
    <property type="entry name" value="PDZ_5"/>
    <property type="match status" value="1"/>
</dbReference>
<dbReference type="InterPro" id="IPR040645">
    <property type="entry name" value="Neurabin-1/2_PDZ"/>
</dbReference>
<feature type="compositionally biased region" description="Polar residues" evidence="12">
    <location>
        <begin position="39"/>
        <end position="72"/>
    </location>
</feature>
<keyword evidence="8" id="KW-0175">Coiled coil</keyword>
<dbReference type="GO" id="GO:0051015">
    <property type="term" value="F:actin filament binding"/>
    <property type="evidence" value="ECO:0007669"/>
    <property type="project" value="TreeGrafter"/>
</dbReference>
<dbReference type="SMART" id="SM00228">
    <property type="entry name" value="PDZ"/>
    <property type="match status" value="1"/>
</dbReference>
<protein>
    <recommendedName>
        <fullName evidence="13">PDZ domain-containing protein</fullName>
    </recommendedName>
</protein>
<evidence type="ECO:0000259" key="13">
    <source>
        <dbReference type="PROSITE" id="PS50106"/>
    </source>
</evidence>
<evidence type="ECO:0000256" key="12">
    <source>
        <dbReference type="SAM" id="MobiDB-lite"/>
    </source>
</evidence>